<dbReference type="KEGG" id="abas:ACPOL_6486"/>
<feature type="compositionally biased region" description="Basic and acidic residues" evidence="1">
    <location>
        <begin position="1"/>
        <end position="27"/>
    </location>
</feature>
<gene>
    <name evidence="2" type="ORF">ACPOL_6486</name>
</gene>
<sequence>MLLKHDARPAQARAREEAARLAAHEVPNDPTLLRLPSAN</sequence>
<dbReference type="AlphaFoldDB" id="A0A2Z5G8V7"/>
<protein>
    <submittedName>
        <fullName evidence="2">Uncharacterized protein</fullName>
    </submittedName>
</protein>
<reference evidence="2 3" key="1">
    <citation type="journal article" date="2018" name="Front. Microbiol.">
        <title>Hydrolytic Capabilities as a Key to Environmental Success: Chitinolytic and Cellulolytic Acidobacteria From Acidic Sub-arctic Soils and Boreal Peatlands.</title>
        <authorList>
            <person name="Belova S.E."/>
            <person name="Ravin N.V."/>
            <person name="Pankratov T.A."/>
            <person name="Rakitin A.L."/>
            <person name="Ivanova A.A."/>
            <person name="Beletsky A.V."/>
            <person name="Mardanov A.V."/>
            <person name="Sinninghe Damste J.S."/>
            <person name="Dedysh S.N."/>
        </authorList>
    </citation>
    <scope>NUCLEOTIDE SEQUENCE [LARGE SCALE GENOMIC DNA]</scope>
    <source>
        <strain evidence="2 3">SBC82</strain>
    </source>
</reference>
<evidence type="ECO:0000313" key="2">
    <source>
        <dbReference type="EMBL" id="AXC15712.1"/>
    </source>
</evidence>
<proteinExistence type="predicted"/>
<organism evidence="2 3">
    <name type="scientific">Acidisarcina polymorpha</name>
    <dbReference type="NCBI Taxonomy" id="2211140"/>
    <lineage>
        <taxon>Bacteria</taxon>
        <taxon>Pseudomonadati</taxon>
        <taxon>Acidobacteriota</taxon>
        <taxon>Terriglobia</taxon>
        <taxon>Terriglobales</taxon>
        <taxon>Acidobacteriaceae</taxon>
        <taxon>Acidisarcina</taxon>
    </lineage>
</organism>
<keyword evidence="3" id="KW-1185">Reference proteome</keyword>
<evidence type="ECO:0000313" key="3">
    <source>
        <dbReference type="Proteomes" id="UP000253606"/>
    </source>
</evidence>
<accession>A0A2Z5G8V7</accession>
<evidence type="ECO:0000256" key="1">
    <source>
        <dbReference type="SAM" id="MobiDB-lite"/>
    </source>
</evidence>
<dbReference type="Proteomes" id="UP000253606">
    <property type="component" value="Chromosome"/>
</dbReference>
<name>A0A2Z5G8V7_9BACT</name>
<feature type="region of interest" description="Disordered" evidence="1">
    <location>
        <begin position="1"/>
        <end position="39"/>
    </location>
</feature>
<dbReference type="EMBL" id="CP030840">
    <property type="protein sequence ID" value="AXC15712.1"/>
    <property type="molecule type" value="Genomic_DNA"/>
</dbReference>